<dbReference type="Proteomes" id="UP000308600">
    <property type="component" value="Unassembled WGS sequence"/>
</dbReference>
<accession>A0ACD3A8A3</accession>
<organism evidence="1 2">
    <name type="scientific">Pluteus cervinus</name>
    <dbReference type="NCBI Taxonomy" id="181527"/>
    <lineage>
        <taxon>Eukaryota</taxon>
        <taxon>Fungi</taxon>
        <taxon>Dikarya</taxon>
        <taxon>Basidiomycota</taxon>
        <taxon>Agaricomycotina</taxon>
        <taxon>Agaricomycetes</taxon>
        <taxon>Agaricomycetidae</taxon>
        <taxon>Agaricales</taxon>
        <taxon>Pluteineae</taxon>
        <taxon>Pluteaceae</taxon>
        <taxon>Pluteus</taxon>
    </lineage>
</organism>
<sequence>MVRTRSCSTKLALDIKPHTMSLRPRNKAGFAVTLVPLYLMNTSTSRAAKATGRTSAGSKVKSEVFVDTPHIVKEEVMDSLSWTTIPTTPVFTTGSSSTVSTAPSSTSSTMSSSPFTSGSLVDTAAVIRRANHASLLANETYSKLVDQARHLEVANAVLTGEARGHQESFNRLLNTKFPGRRRK</sequence>
<protein>
    <submittedName>
        <fullName evidence="1">Uncharacterized protein</fullName>
    </submittedName>
</protein>
<dbReference type="EMBL" id="ML208619">
    <property type="protein sequence ID" value="TFK61920.1"/>
    <property type="molecule type" value="Genomic_DNA"/>
</dbReference>
<name>A0ACD3A8A3_9AGAR</name>
<reference evidence="1 2" key="1">
    <citation type="journal article" date="2019" name="Nat. Ecol. Evol.">
        <title>Megaphylogeny resolves global patterns of mushroom evolution.</title>
        <authorList>
            <person name="Varga T."/>
            <person name="Krizsan K."/>
            <person name="Foldi C."/>
            <person name="Dima B."/>
            <person name="Sanchez-Garcia M."/>
            <person name="Sanchez-Ramirez S."/>
            <person name="Szollosi G.J."/>
            <person name="Szarkandi J.G."/>
            <person name="Papp V."/>
            <person name="Albert L."/>
            <person name="Andreopoulos W."/>
            <person name="Angelini C."/>
            <person name="Antonin V."/>
            <person name="Barry K.W."/>
            <person name="Bougher N.L."/>
            <person name="Buchanan P."/>
            <person name="Buyck B."/>
            <person name="Bense V."/>
            <person name="Catcheside P."/>
            <person name="Chovatia M."/>
            <person name="Cooper J."/>
            <person name="Damon W."/>
            <person name="Desjardin D."/>
            <person name="Finy P."/>
            <person name="Geml J."/>
            <person name="Haridas S."/>
            <person name="Hughes K."/>
            <person name="Justo A."/>
            <person name="Karasinski D."/>
            <person name="Kautmanova I."/>
            <person name="Kiss B."/>
            <person name="Kocsube S."/>
            <person name="Kotiranta H."/>
            <person name="LaButti K.M."/>
            <person name="Lechner B.E."/>
            <person name="Liimatainen K."/>
            <person name="Lipzen A."/>
            <person name="Lukacs Z."/>
            <person name="Mihaltcheva S."/>
            <person name="Morgado L.N."/>
            <person name="Niskanen T."/>
            <person name="Noordeloos M.E."/>
            <person name="Ohm R.A."/>
            <person name="Ortiz-Santana B."/>
            <person name="Ovrebo C."/>
            <person name="Racz N."/>
            <person name="Riley R."/>
            <person name="Savchenko A."/>
            <person name="Shiryaev A."/>
            <person name="Soop K."/>
            <person name="Spirin V."/>
            <person name="Szebenyi C."/>
            <person name="Tomsovsky M."/>
            <person name="Tulloss R.E."/>
            <person name="Uehling J."/>
            <person name="Grigoriev I.V."/>
            <person name="Vagvolgyi C."/>
            <person name="Papp T."/>
            <person name="Martin F.M."/>
            <person name="Miettinen O."/>
            <person name="Hibbett D.S."/>
            <person name="Nagy L.G."/>
        </authorList>
    </citation>
    <scope>NUCLEOTIDE SEQUENCE [LARGE SCALE GENOMIC DNA]</scope>
    <source>
        <strain evidence="1 2">NL-1719</strain>
    </source>
</reference>
<keyword evidence="2" id="KW-1185">Reference proteome</keyword>
<proteinExistence type="predicted"/>
<evidence type="ECO:0000313" key="1">
    <source>
        <dbReference type="EMBL" id="TFK61920.1"/>
    </source>
</evidence>
<gene>
    <name evidence="1" type="ORF">BDN72DRAFT_903679</name>
</gene>
<evidence type="ECO:0000313" key="2">
    <source>
        <dbReference type="Proteomes" id="UP000308600"/>
    </source>
</evidence>